<sequence>MKAFLLALVAAVVITIGMNLLLNNIGYTERSRISTDNVRLH</sequence>
<gene>
    <name evidence="1" type="ORF">SAMN04488523_11120</name>
</gene>
<evidence type="ECO:0000313" key="2">
    <source>
        <dbReference type="Proteomes" id="UP000198977"/>
    </source>
</evidence>
<accession>A0A1I2DVE2</accession>
<keyword evidence="2" id="KW-1185">Reference proteome</keyword>
<dbReference type="AlphaFoldDB" id="A0A1I2DVE2"/>
<name>A0A1I2DVE2_9RHOB</name>
<evidence type="ECO:0000313" key="1">
    <source>
        <dbReference type="EMBL" id="SFE84506.1"/>
    </source>
</evidence>
<dbReference type="STRING" id="74348.SAMN04488523_11120"/>
<protein>
    <submittedName>
        <fullName evidence="1">Uncharacterized protein</fullName>
    </submittedName>
</protein>
<dbReference type="EMBL" id="FOMW01000011">
    <property type="protein sequence ID" value="SFE84506.1"/>
    <property type="molecule type" value="Genomic_DNA"/>
</dbReference>
<proteinExistence type="predicted"/>
<dbReference type="Proteomes" id="UP000198977">
    <property type="component" value="Unassembled WGS sequence"/>
</dbReference>
<organism evidence="1 2">
    <name type="scientific">Sulfitobacter brevis</name>
    <dbReference type="NCBI Taxonomy" id="74348"/>
    <lineage>
        <taxon>Bacteria</taxon>
        <taxon>Pseudomonadati</taxon>
        <taxon>Pseudomonadota</taxon>
        <taxon>Alphaproteobacteria</taxon>
        <taxon>Rhodobacterales</taxon>
        <taxon>Roseobacteraceae</taxon>
        <taxon>Sulfitobacter</taxon>
    </lineage>
</organism>
<reference evidence="1 2" key="1">
    <citation type="submission" date="2016-10" db="EMBL/GenBank/DDBJ databases">
        <authorList>
            <person name="de Groot N.N."/>
        </authorList>
    </citation>
    <scope>NUCLEOTIDE SEQUENCE [LARGE SCALE GENOMIC DNA]</scope>
    <source>
        <strain evidence="1 2">DSM 11443</strain>
    </source>
</reference>
<dbReference type="RefSeq" id="WP_273456593.1">
    <property type="nucleotide sequence ID" value="NZ_FOMW01000011.1"/>
</dbReference>